<keyword evidence="4" id="KW-1185">Reference proteome</keyword>
<evidence type="ECO:0000313" key="3">
    <source>
        <dbReference type="EMBL" id="MBJ3774056.1"/>
    </source>
</evidence>
<dbReference type="PANTHER" id="PTHR46797:SF1">
    <property type="entry name" value="METHYLPHOSPHONATE SYNTHASE"/>
    <property type="match status" value="1"/>
</dbReference>
<evidence type="ECO:0000313" key="4">
    <source>
        <dbReference type="Proteomes" id="UP000609531"/>
    </source>
</evidence>
<dbReference type="PANTHER" id="PTHR46797">
    <property type="entry name" value="HTH-TYPE TRANSCRIPTIONAL REGULATOR"/>
    <property type="match status" value="1"/>
</dbReference>
<dbReference type="SMART" id="SM00530">
    <property type="entry name" value="HTH_XRE"/>
    <property type="match status" value="1"/>
</dbReference>
<proteinExistence type="predicted"/>
<dbReference type="GO" id="GO:0005829">
    <property type="term" value="C:cytosol"/>
    <property type="evidence" value="ECO:0007669"/>
    <property type="project" value="TreeGrafter"/>
</dbReference>
<protein>
    <submittedName>
        <fullName evidence="3">Helix-turn-helix domain-containing protein</fullName>
    </submittedName>
</protein>
<dbReference type="InterPro" id="IPR013096">
    <property type="entry name" value="Cupin_2"/>
</dbReference>
<dbReference type="InterPro" id="IPR001387">
    <property type="entry name" value="Cro/C1-type_HTH"/>
</dbReference>
<reference evidence="3" key="1">
    <citation type="submission" date="2020-12" db="EMBL/GenBank/DDBJ databases">
        <title>Bacterial taxonomy.</title>
        <authorList>
            <person name="Pan X."/>
        </authorList>
    </citation>
    <scope>NUCLEOTIDE SEQUENCE</scope>
    <source>
        <strain evidence="3">B2012</strain>
    </source>
</reference>
<comment type="caution">
    <text evidence="3">The sequence shown here is derived from an EMBL/GenBank/DDBJ whole genome shotgun (WGS) entry which is preliminary data.</text>
</comment>
<dbReference type="InterPro" id="IPR011051">
    <property type="entry name" value="RmlC_Cupin_sf"/>
</dbReference>
<dbReference type="GO" id="GO:0003677">
    <property type="term" value="F:DNA binding"/>
    <property type="evidence" value="ECO:0007669"/>
    <property type="project" value="UniProtKB-KW"/>
</dbReference>
<dbReference type="Gene3D" id="1.10.260.40">
    <property type="entry name" value="lambda repressor-like DNA-binding domains"/>
    <property type="match status" value="1"/>
</dbReference>
<evidence type="ECO:0000256" key="1">
    <source>
        <dbReference type="ARBA" id="ARBA00023125"/>
    </source>
</evidence>
<evidence type="ECO:0000259" key="2">
    <source>
        <dbReference type="PROSITE" id="PS50943"/>
    </source>
</evidence>
<organism evidence="3 4">
    <name type="scientific">Acuticoccus mangrovi</name>
    <dbReference type="NCBI Taxonomy" id="2796142"/>
    <lineage>
        <taxon>Bacteria</taxon>
        <taxon>Pseudomonadati</taxon>
        <taxon>Pseudomonadota</taxon>
        <taxon>Alphaproteobacteria</taxon>
        <taxon>Hyphomicrobiales</taxon>
        <taxon>Amorphaceae</taxon>
        <taxon>Acuticoccus</taxon>
    </lineage>
</organism>
<dbReference type="RefSeq" id="WP_198879965.1">
    <property type="nucleotide sequence ID" value="NZ_JAEKJA010000001.1"/>
</dbReference>
<dbReference type="Gene3D" id="2.60.120.10">
    <property type="entry name" value="Jelly Rolls"/>
    <property type="match status" value="1"/>
</dbReference>
<dbReference type="SUPFAM" id="SSF51182">
    <property type="entry name" value="RmlC-like cupins"/>
    <property type="match status" value="1"/>
</dbReference>
<dbReference type="InterPro" id="IPR014710">
    <property type="entry name" value="RmlC-like_jellyroll"/>
</dbReference>
<keyword evidence="1" id="KW-0238">DNA-binding</keyword>
<feature type="domain" description="HTH cro/C1-type" evidence="2">
    <location>
        <begin position="20"/>
        <end position="74"/>
    </location>
</feature>
<name>A0A934MFM7_9HYPH</name>
<dbReference type="Proteomes" id="UP000609531">
    <property type="component" value="Unassembled WGS sequence"/>
</dbReference>
<dbReference type="SUPFAM" id="SSF47413">
    <property type="entry name" value="lambda repressor-like DNA-binding domains"/>
    <property type="match status" value="1"/>
</dbReference>
<dbReference type="CDD" id="cd00093">
    <property type="entry name" value="HTH_XRE"/>
    <property type="match status" value="1"/>
</dbReference>
<dbReference type="EMBL" id="JAEKJA010000001">
    <property type="protein sequence ID" value="MBJ3774056.1"/>
    <property type="molecule type" value="Genomic_DNA"/>
</dbReference>
<dbReference type="CDD" id="cd02209">
    <property type="entry name" value="cupin_XRE_C"/>
    <property type="match status" value="1"/>
</dbReference>
<dbReference type="AlphaFoldDB" id="A0A934MFM7"/>
<dbReference type="Pfam" id="PF13560">
    <property type="entry name" value="HTH_31"/>
    <property type="match status" value="1"/>
</dbReference>
<accession>A0A934MFM7</accession>
<dbReference type="PROSITE" id="PS50943">
    <property type="entry name" value="HTH_CROC1"/>
    <property type="match status" value="1"/>
</dbReference>
<dbReference type="InterPro" id="IPR050807">
    <property type="entry name" value="TransReg_Diox_bact_type"/>
</dbReference>
<dbReference type="InterPro" id="IPR010982">
    <property type="entry name" value="Lambda_DNA-bd_dom_sf"/>
</dbReference>
<dbReference type="GO" id="GO:0003700">
    <property type="term" value="F:DNA-binding transcription factor activity"/>
    <property type="evidence" value="ECO:0007669"/>
    <property type="project" value="TreeGrafter"/>
</dbReference>
<sequence length="220" mass="23619">MTDRQSDSALDTARKLGARLRAARIAANLRLADVAARAGLSESSLSRIERGHTALSITHLVQLCEILSVGVDELFDDRALPARTSVAVHRAEDAAARRPLAGSGYSWVPLAGGAPFDAFQVFRLTFPTEEKMKVMVSHPGQEYCQVLSGTVHYHVAGETHLLRPGDGIMIDSELPHRAESVGDRPAEIIMMVARPNAGAMTEWWNAAALAPSVQGSEGEA</sequence>
<gene>
    <name evidence="3" type="ORF">JCR33_00040</name>
</gene>
<dbReference type="Pfam" id="PF07883">
    <property type="entry name" value="Cupin_2"/>
    <property type="match status" value="1"/>
</dbReference>